<dbReference type="PANTHER" id="PTHR48050:SF13">
    <property type="entry name" value="STEROL 3-BETA-GLUCOSYLTRANSFERASE UGT80A2"/>
    <property type="match status" value="1"/>
</dbReference>
<dbReference type="SUPFAM" id="SSF53756">
    <property type="entry name" value="UDP-Glycosyltransferase/glycogen phosphorylase"/>
    <property type="match status" value="1"/>
</dbReference>
<comment type="similarity">
    <text evidence="1">Belongs to the glycosyltransferase 28 family.</text>
</comment>
<dbReference type="InterPro" id="IPR050426">
    <property type="entry name" value="Glycosyltransferase_28"/>
</dbReference>
<evidence type="ECO:0000259" key="4">
    <source>
        <dbReference type="Pfam" id="PF06722"/>
    </source>
</evidence>
<sequence>MHVLFSALAAHGHVFPLLPLARAAAARGHRVTFATGADFAPLLARLGFTAAAVGIGMSEAFRRSTAHLGEPVDHTNPDDPALRRASARSFGYTLPTAFGADIGELIDRDRPDLVVHEVANPGAAIAAAARGVPTLAHGIGRGRILEIFPDYDAELAAAHQTLGADTSADPMRLADPYLDIYPLSLQERPLPTRMPLRPTPFAEPGELPAWVAEHREPLVYLTLGTAFSSADALTTAVHGLAELPARLLVAAGPMVDTADLRDVPPSVTVLPWVPQADLLPHTDLVVHHGGAGTSLASLSAGLPQLFLPQGADQFINADAITAAGIGHTLRAPTAESITEAATALLSDGTARAKARSVAAEIAAMPGPADVADRLPELAQG</sequence>
<evidence type="ECO:0000313" key="6">
    <source>
        <dbReference type="EMBL" id="MFC5288925.1"/>
    </source>
</evidence>
<dbReference type="CDD" id="cd03784">
    <property type="entry name" value="GT1_Gtf-like"/>
    <property type="match status" value="1"/>
</dbReference>
<gene>
    <name evidence="6" type="ORF">ACFPM7_17880</name>
</gene>
<reference evidence="7" key="1">
    <citation type="journal article" date="2019" name="Int. J. Syst. Evol. Microbiol.">
        <title>The Global Catalogue of Microorganisms (GCM) 10K type strain sequencing project: providing services to taxonomists for standard genome sequencing and annotation.</title>
        <authorList>
            <consortium name="The Broad Institute Genomics Platform"/>
            <consortium name="The Broad Institute Genome Sequencing Center for Infectious Disease"/>
            <person name="Wu L."/>
            <person name="Ma J."/>
        </authorList>
    </citation>
    <scope>NUCLEOTIDE SEQUENCE [LARGE SCALE GENOMIC DNA]</scope>
    <source>
        <strain evidence="7">CCUG 59778</strain>
    </source>
</reference>
<keyword evidence="2" id="KW-0328">Glycosyltransferase</keyword>
<organism evidence="6 7">
    <name type="scientific">Actinokineospora guangxiensis</name>
    <dbReference type="NCBI Taxonomy" id="1490288"/>
    <lineage>
        <taxon>Bacteria</taxon>
        <taxon>Bacillati</taxon>
        <taxon>Actinomycetota</taxon>
        <taxon>Actinomycetes</taxon>
        <taxon>Pseudonocardiales</taxon>
        <taxon>Pseudonocardiaceae</taxon>
        <taxon>Actinokineospora</taxon>
    </lineage>
</organism>
<feature type="domain" description="Erythromycin biosynthesis protein CIII-like N-terminal" evidence="5">
    <location>
        <begin position="24"/>
        <end position="211"/>
    </location>
</feature>
<evidence type="ECO:0000313" key="7">
    <source>
        <dbReference type="Proteomes" id="UP001596157"/>
    </source>
</evidence>
<dbReference type="Pfam" id="PF06722">
    <property type="entry name" value="EryCIII-like_C"/>
    <property type="match status" value="1"/>
</dbReference>
<dbReference type="EMBL" id="JBHSKF010000009">
    <property type="protein sequence ID" value="MFC5288925.1"/>
    <property type="molecule type" value="Genomic_DNA"/>
</dbReference>
<name>A0ABW0ERR4_9PSEU</name>
<comment type="caution">
    <text evidence="6">The sequence shown here is derived from an EMBL/GenBank/DDBJ whole genome shotgun (WGS) entry which is preliminary data.</text>
</comment>
<dbReference type="InterPro" id="IPR048284">
    <property type="entry name" value="EryCIII-like_N"/>
</dbReference>
<dbReference type="Gene3D" id="3.40.50.2000">
    <property type="entry name" value="Glycogen Phosphorylase B"/>
    <property type="match status" value="2"/>
</dbReference>
<dbReference type="InterPro" id="IPR002213">
    <property type="entry name" value="UDP_glucos_trans"/>
</dbReference>
<dbReference type="InterPro" id="IPR010610">
    <property type="entry name" value="EryCIII-like_C"/>
</dbReference>
<dbReference type="Pfam" id="PF21036">
    <property type="entry name" value="EryCIII-like_N"/>
    <property type="match status" value="1"/>
</dbReference>
<evidence type="ECO:0000256" key="2">
    <source>
        <dbReference type="ARBA" id="ARBA00022676"/>
    </source>
</evidence>
<evidence type="ECO:0000256" key="3">
    <source>
        <dbReference type="ARBA" id="ARBA00022679"/>
    </source>
</evidence>
<proteinExistence type="inferred from homology"/>
<keyword evidence="3" id="KW-0808">Transferase</keyword>
<accession>A0ABW0ERR4</accession>
<evidence type="ECO:0000259" key="5">
    <source>
        <dbReference type="Pfam" id="PF21036"/>
    </source>
</evidence>
<keyword evidence="7" id="KW-1185">Reference proteome</keyword>
<feature type="domain" description="Erythromycin biosynthesis protein CIII-like C-terminal" evidence="4">
    <location>
        <begin position="253"/>
        <end position="377"/>
    </location>
</feature>
<dbReference type="RefSeq" id="WP_378248776.1">
    <property type="nucleotide sequence ID" value="NZ_JBHSKF010000009.1"/>
</dbReference>
<dbReference type="Proteomes" id="UP001596157">
    <property type="component" value="Unassembled WGS sequence"/>
</dbReference>
<protein>
    <submittedName>
        <fullName evidence="6">Glycosyltransferase</fullName>
    </submittedName>
</protein>
<evidence type="ECO:0000256" key="1">
    <source>
        <dbReference type="ARBA" id="ARBA00006962"/>
    </source>
</evidence>
<dbReference type="PANTHER" id="PTHR48050">
    <property type="entry name" value="STEROL 3-BETA-GLUCOSYLTRANSFERASE"/>
    <property type="match status" value="1"/>
</dbReference>